<dbReference type="InterPro" id="IPR023801">
    <property type="entry name" value="His_deacetylse_dom"/>
</dbReference>
<comment type="caution">
    <text evidence="3">The sequence shown here is derived from an EMBL/GenBank/DDBJ whole genome shotgun (WGS) entry which is preliminary data.</text>
</comment>
<dbReference type="GO" id="GO:0040029">
    <property type="term" value="P:epigenetic regulation of gene expression"/>
    <property type="evidence" value="ECO:0007669"/>
    <property type="project" value="TreeGrafter"/>
</dbReference>
<proteinExistence type="inferred from homology"/>
<evidence type="ECO:0000313" key="3">
    <source>
        <dbReference type="EMBL" id="MBB5203398.1"/>
    </source>
</evidence>
<gene>
    <name evidence="3" type="ORF">HNQ51_000691</name>
</gene>
<dbReference type="InterPro" id="IPR037138">
    <property type="entry name" value="His_deacetylse_dom_sf"/>
</dbReference>
<dbReference type="SUPFAM" id="SSF52768">
    <property type="entry name" value="Arginase/deacetylase"/>
    <property type="match status" value="1"/>
</dbReference>
<dbReference type="InterPro" id="IPR000286">
    <property type="entry name" value="HDACs"/>
</dbReference>
<dbReference type="EMBL" id="JACHHO010000001">
    <property type="protein sequence ID" value="MBB5203398.1"/>
    <property type="molecule type" value="Genomic_DNA"/>
</dbReference>
<name>A0A840S1V5_9BURK</name>
<accession>A0A840S1V5</accession>
<reference evidence="3 4" key="1">
    <citation type="submission" date="2020-08" db="EMBL/GenBank/DDBJ databases">
        <title>Genomic Encyclopedia of Type Strains, Phase IV (KMG-IV): sequencing the most valuable type-strain genomes for metagenomic binning, comparative biology and taxonomic classification.</title>
        <authorList>
            <person name="Goeker M."/>
        </authorList>
    </citation>
    <scope>NUCLEOTIDE SEQUENCE [LARGE SCALE GENOMIC DNA]</scope>
    <source>
        <strain evidence="3 4">DSM 23958</strain>
    </source>
</reference>
<dbReference type="InterPro" id="IPR023696">
    <property type="entry name" value="Ureohydrolase_dom_sf"/>
</dbReference>
<dbReference type="Pfam" id="PF00850">
    <property type="entry name" value="Hist_deacetyl"/>
    <property type="match status" value="1"/>
</dbReference>
<feature type="domain" description="Histone deacetylase" evidence="2">
    <location>
        <begin position="20"/>
        <end position="304"/>
    </location>
</feature>
<sequence>MLTAYLTHPDCERHQMGADHPECPERLAALRDHLLVKGLLDCMQEHEAPAASDEQLQRVHDRAWLLQLADQVPAEGYARLDADTLINPYTLRAARRAAGAAVRAVDLVLGGQAPNAFCAVRPPGHHAQRAQGAGFCFFNNAAVGVAHALAAHGLLRVALVDFDVHHGDGSEDIFAGDERVLLCSSYQQDLYPFRDSHPPAANVVLAPLAARSGGAAMREAVTQYWLPALARFAPELIVVSAGFDAHREDDMGNLGWSEADYRWLTEQVLAQAQASAGGRIVSCLEGGYALSALARSAAAHLRVLVEA</sequence>
<dbReference type="PRINTS" id="PR01270">
    <property type="entry name" value="HDASUPER"/>
</dbReference>
<evidence type="ECO:0000259" key="2">
    <source>
        <dbReference type="Pfam" id="PF00850"/>
    </source>
</evidence>
<evidence type="ECO:0000313" key="4">
    <source>
        <dbReference type="Proteomes" id="UP000554837"/>
    </source>
</evidence>
<dbReference type="AlphaFoldDB" id="A0A840S1V5"/>
<evidence type="ECO:0000256" key="1">
    <source>
        <dbReference type="ARBA" id="ARBA00005947"/>
    </source>
</evidence>
<dbReference type="OrthoDB" id="9808367at2"/>
<comment type="similarity">
    <text evidence="1">Belongs to the histone deacetylase family.</text>
</comment>
<dbReference type="PANTHER" id="PTHR10625">
    <property type="entry name" value="HISTONE DEACETYLASE HDAC1-RELATED"/>
    <property type="match status" value="1"/>
</dbReference>
<dbReference type="Proteomes" id="UP000554837">
    <property type="component" value="Unassembled WGS sequence"/>
</dbReference>
<dbReference type="GO" id="GO:0004407">
    <property type="term" value="F:histone deacetylase activity"/>
    <property type="evidence" value="ECO:0007669"/>
    <property type="project" value="TreeGrafter"/>
</dbReference>
<dbReference type="CDD" id="cd11599">
    <property type="entry name" value="HDAC_classII_2"/>
    <property type="match status" value="1"/>
</dbReference>
<keyword evidence="4" id="KW-1185">Reference proteome</keyword>
<dbReference type="PANTHER" id="PTHR10625:SF10">
    <property type="entry name" value="HISTONE DEACETYLASE HDAC1"/>
    <property type="match status" value="1"/>
</dbReference>
<organism evidence="3 4">
    <name type="scientific">Inhella inkyongensis</name>
    <dbReference type="NCBI Taxonomy" id="392593"/>
    <lineage>
        <taxon>Bacteria</taxon>
        <taxon>Pseudomonadati</taxon>
        <taxon>Pseudomonadota</taxon>
        <taxon>Betaproteobacteria</taxon>
        <taxon>Burkholderiales</taxon>
        <taxon>Sphaerotilaceae</taxon>
        <taxon>Inhella</taxon>
    </lineage>
</organism>
<dbReference type="RefSeq" id="WP_138857543.1">
    <property type="nucleotide sequence ID" value="NZ_CP040709.1"/>
</dbReference>
<protein>
    <submittedName>
        <fullName evidence="3">Acetoin utilization deacetylase AcuC-like enzyme</fullName>
    </submittedName>
</protein>
<dbReference type="Gene3D" id="3.40.800.20">
    <property type="entry name" value="Histone deacetylase domain"/>
    <property type="match status" value="1"/>
</dbReference>